<keyword evidence="4 5" id="KW-0862">Zinc</keyword>
<dbReference type="PANTHER" id="PTHR12547">
    <property type="entry name" value="CCCH ZINC FINGER/TIS11-RELATED"/>
    <property type="match status" value="1"/>
</dbReference>
<sequence>MNGLNPSNLYSNSLPRPLHFENNNNLYDNKLNNSDKNHHISNSLPLDYMKSLDPDTVAFAEAAAKAAFQDAIATRTARISSSSTANNNEIGFKETPPRQSLKHLTFLNGAGAPLTPTSPTRPTTLMSPSLLSPYNDAHQSSPFANEFSVASPNNQRKPVSVPRTPIRMNQQQIQNDRNRLYNNDPSLQWSNSPMLIPTSPTGDTSNESEDGEGKDRDSKKMNLYKTELCRSWEETGTCRYGTKCQFAHSYVEVRGIDRHPKYKTEMCKTFWEKGTCPYGKRCCFIHTTKDSTPMSPTNVTPPRQRSNSTSTRPLMDDNGDTPRRSKPVGIFTGKPNGNGELNKSLFDQVTGGFSLWSPTVGSPDVTQAFSFSERSVQESMFRNQQQPFGSVPNSATPFTRKQQNYLDDLNQVDQGMKSFQISSPLNSVPTTNVLTPIQTRFDSDASPFPRSTMSTGISTQPFFNSNDLNFDEEVNNKSQNNQQIGDLFRVRSGASSLSHVPILNTPPMRARVVSETMGFNNSSPIESFFKGILDSGETTTSGHLKSLPVHQRTVSSPNNYAQAFKQQTLCSDEVLSPHKSIGQGSLRKFDSGVNIDLQKSS</sequence>
<dbReference type="Pfam" id="PF00642">
    <property type="entry name" value="zf-CCCH"/>
    <property type="match status" value="2"/>
</dbReference>
<feature type="region of interest" description="Disordered" evidence="6">
    <location>
        <begin position="292"/>
        <end position="336"/>
    </location>
</feature>
<feature type="compositionally biased region" description="Polar residues" evidence="6">
    <location>
        <begin position="180"/>
        <end position="205"/>
    </location>
</feature>
<dbReference type="FunFam" id="4.10.1000.10:FF:000001">
    <property type="entry name" value="zinc finger CCCH domain-containing protein 15-like"/>
    <property type="match status" value="1"/>
</dbReference>
<feature type="compositionally biased region" description="Polar residues" evidence="6">
    <location>
        <begin position="292"/>
        <end position="312"/>
    </location>
</feature>
<dbReference type="InterPro" id="IPR036855">
    <property type="entry name" value="Znf_CCCH_sf"/>
</dbReference>
<feature type="zinc finger region" description="C3H1-type" evidence="5">
    <location>
        <begin position="223"/>
        <end position="251"/>
    </location>
</feature>
<feature type="region of interest" description="Disordered" evidence="6">
    <location>
        <begin position="132"/>
        <end position="161"/>
    </location>
</feature>
<organism evidence="8 9">
    <name type="scientific">Clydaea vesicula</name>
    <dbReference type="NCBI Taxonomy" id="447962"/>
    <lineage>
        <taxon>Eukaryota</taxon>
        <taxon>Fungi</taxon>
        <taxon>Fungi incertae sedis</taxon>
        <taxon>Chytridiomycota</taxon>
        <taxon>Chytridiomycota incertae sedis</taxon>
        <taxon>Chytridiomycetes</taxon>
        <taxon>Lobulomycetales</taxon>
        <taxon>Lobulomycetaceae</taxon>
        <taxon>Clydaea</taxon>
    </lineage>
</organism>
<feature type="compositionally biased region" description="Polar residues" evidence="6">
    <location>
        <begin position="137"/>
        <end position="157"/>
    </location>
</feature>
<evidence type="ECO:0000256" key="4">
    <source>
        <dbReference type="ARBA" id="ARBA00022833"/>
    </source>
</evidence>
<dbReference type="AlphaFoldDB" id="A0AAD5XRN9"/>
<feature type="domain" description="C3H1-type" evidence="7">
    <location>
        <begin position="223"/>
        <end position="251"/>
    </location>
</feature>
<feature type="domain" description="C3H1-type" evidence="7">
    <location>
        <begin position="261"/>
        <end position="289"/>
    </location>
</feature>
<name>A0AAD5XRN9_9FUNG</name>
<comment type="caution">
    <text evidence="8">The sequence shown here is derived from an EMBL/GenBank/DDBJ whole genome shotgun (WGS) entry which is preliminary data.</text>
</comment>
<feature type="region of interest" description="Disordered" evidence="6">
    <location>
        <begin position="180"/>
        <end position="219"/>
    </location>
</feature>
<dbReference type="InterPro" id="IPR045877">
    <property type="entry name" value="ZFP36-like"/>
</dbReference>
<evidence type="ECO:0000256" key="3">
    <source>
        <dbReference type="ARBA" id="ARBA00022771"/>
    </source>
</evidence>
<evidence type="ECO:0000313" key="8">
    <source>
        <dbReference type="EMBL" id="KAJ3201247.1"/>
    </source>
</evidence>
<protein>
    <recommendedName>
        <fullName evidence="7">C3H1-type domain-containing protein</fullName>
    </recommendedName>
</protein>
<evidence type="ECO:0000256" key="5">
    <source>
        <dbReference type="PROSITE-ProRule" id="PRU00723"/>
    </source>
</evidence>
<reference evidence="8" key="1">
    <citation type="submission" date="2020-05" db="EMBL/GenBank/DDBJ databases">
        <title>Phylogenomic resolution of chytrid fungi.</title>
        <authorList>
            <person name="Stajich J.E."/>
            <person name="Amses K."/>
            <person name="Simmons R."/>
            <person name="Seto K."/>
            <person name="Myers J."/>
            <person name="Bonds A."/>
            <person name="Quandt C.A."/>
            <person name="Barry K."/>
            <person name="Liu P."/>
            <person name="Grigoriev I."/>
            <person name="Longcore J.E."/>
            <person name="James T.Y."/>
        </authorList>
    </citation>
    <scope>NUCLEOTIDE SEQUENCE</scope>
    <source>
        <strain evidence="8">JEL0476</strain>
    </source>
</reference>
<dbReference type="Gene3D" id="4.10.1000.10">
    <property type="entry name" value="Zinc finger, CCCH-type"/>
    <property type="match status" value="2"/>
</dbReference>
<evidence type="ECO:0000256" key="2">
    <source>
        <dbReference type="ARBA" id="ARBA00022737"/>
    </source>
</evidence>
<dbReference type="InterPro" id="IPR000571">
    <property type="entry name" value="Znf_CCCH"/>
</dbReference>
<dbReference type="PROSITE" id="PS50103">
    <property type="entry name" value="ZF_C3H1"/>
    <property type="match status" value="2"/>
</dbReference>
<dbReference type="PANTHER" id="PTHR12547:SF18">
    <property type="entry name" value="PROTEIN TIS11"/>
    <property type="match status" value="1"/>
</dbReference>
<dbReference type="EMBL" id="JADGJW010001760">
    <property type="protein sequence ID" value="KAJ3201247.1"/>
    <property type="molecule type" value="Genomic_DNA"/>
</dbReference>
<dbReference type="Proteomes" id="UP001211065">
    <property type="component" value="Unassembled WGS sequence"/>
</dbReference>
<proteinExistence type="predicted"/>
<keyword evidence="1 5" id="KW-0479">Metal-binding</keyword>
<feature type="zinc finger region" description="C3H1-type" evidence="5">
    <location>
        <begin position="261"/>
        <end position="289"/>
    </location>
</feature>
<keyword evidence="9" id="KW-1185">Reference proteome</keyword>
<dbReference type="GO" id="GO:0003729">
    <property type="term" value="F:mRNA binding"/>
    <property type="evidence" value="ECO:0007669"/>
    <property type="project" value="InterPro"/>
</dbReference>
<dbReference type="SUPFAM" id="SSF90229">
    <property type="entry name" value="CCCH zinc finger"/>
    <property type="match status" value="2"/>
</dbReference>
<evidence type="ECO:0000256" key="6">
    <source>
        <dbReference type="SAM" id="MobiDB-lite"/>
    </source>
</evidence>
<evidence type="ECO:0000259" key="7">
    <source>
        <dbReference type="PROSITE" id="PS50103"/>
    </source>
</evidence>
<accession>A0AAD5XRN9</accession>
<dbReference type="GO" id="GO:0008270">
    <property type="term" value="F:zinc ion binding"/>
    <property type="evidence" value="ECO:0007669"/>
    <property type="project" value="UniProtKB-KW"/>
</dbReference>
<dbReference type="SMART" id="SM00356">
    <property type="entry name" value="ZnF_C3H1"/>
    <property type="match status" value="2"/>
</dbReference>
<evidence type="ECO:0000256" key="1">
    <source>
        <dbReference type="ARBA" id="ARBA00022723"/>
    </source>
</evidence>
<keyword evidence="3 5" id="KW-0863">Zinc-finger</keyword>
<keyword evidence="2" id="KW-0677">Repeat</keyword>
<evidence type="ECO:0000313" key="9">
    <source>
        <dbReference type="Proteomes" id="UP001211065"/>
    </source>
</evidence>
<dbReference type="FunFam" id="4.10.1000.10:FF:000002">
    <property type="entry name" value="Zinc finger protein 36, C3H1 type-like 1"/>
    <property type="match status" value="1"/>
</dbReference>
<gene>
    <name evidence="8" type="ORF">HK099_002328</name>
</gene>